<evidence type="ECO:0000256" key="2">
    <source>
        <dbReference type="SAM" id="MobiDB-lite"/>
    </source>
</evidence>
<feature type="coiled-coil region" evidence="1">
    <location>
        <begin position="150"/>
        <end position="202"/>
    </location>
</feature>
<protein>
    <submittedName>
        <fullName evidence="3">Uncharacterized protein</fullName>
    </submittedName>
</protein>
<feature type="compositionally biased region" description="Low complexity" evidence="2">
    <location>
        <begin position="65"/>
        <end position="78"/>
    </location>
</feature>
<feature type="coiled-coil region" evidence="1">
    <location>
        <begin position="36"/>
        <end position="63"/>
    </location>
</feature>
<organism evidence="3 4">
    <name type="scientific">Pythium insidiosum</name>
    <name type="common">Pythiosis disease agent</name>
    <dbReference type="NCBI Taxonomy" id="114742"/>
    <lineage>
        <taxon>Eukaryota</taxon>
        <taxon>Sar</taxon>
        <taxon>Stramenopiles</taxon>
        <taxon>Oomycota</taxon>
        <taxon>Peronosporomycetes</taxon>
        <taxon>Pythiales</taxon>
        <taxon>Pythiaceae</taxon>
        <taxon>Pythium</taxon>
    </lineage>
</organism>
<dbReference type="AlphaFoldDB" id="A0AAD5M519"/>
<dbReference type="EMBL" id="JAKCXM010000058">
    <property type="protein sequence ID" value="KAJ0404712.1"/>
    <property type="molecule type" value="Genomic_DNA"/>
</dbReference>
<evidence type="ECO:0000313" key="3">
    <source>
        <dbReference type="EMBL" id="KAJ0404712.1"/>
    </source>
</evidence>
<sequence length="283" mass="32216">MSNGNNQNGNPPHADAVALGDNWRSALCVTSLYDAYVALQHEADALRDENRALRHANDLLRATQPAHGHAPAAAARGGPEADDVDASALRQELRLAQAERAQHALLWDKQRGELERQVADFRARWEDARDKYQQRVLRDPNEAQRVALSTQSLQAALERATAEKAELVVQCRELARRLGDAERQQREAAETWSTRVEELQRRRERDAAQRVSMVLNRWLLQRTGSAWRRWQAAVMTARWQHDAKQQQLLQEKERCEARQRRATALMRRALESAPGIVRKLGPA</sequence>
<comment type="caution">
    <text evidence="3">The sequence shown here is derived from an EMBL/GenBank/DDBJ whole genome shotgun (WGS) entry which is preliminary data.</text>
</comment>
<reference evidence="3" key="1">
    <citation type="submission" date="2021-12" db="EMBL/GenBank/DDBJ databases">
        <title>Prjna785345.</title>
        <authorList>
            <person name="Rujirawat T."/>
            <person name="Krajaejun T."/>
        </authorList>
    </citation>
    <scope>NUCLEOTIDE SEQUENCE</scope>
    <source>
        <strain evidence="3">Pi057C3</strain>
    </source>
</reference>
<evidence type="ECO:0000313" key="4">
    <source>
        <dbReference type="Proteomes" id="UP001209570"/>
    </source>
</evidence>
<gene>
    <name evidence="3" type="ORF">P43SY_006282</name>
</gene>
<feature type="region of interest" description="Disordered" evidence="2">
    <location>
        <begin position="65"/>
        <end position="85"/>
    </location>
</feature>
<proteinExistence type="predicted"/>
<keyword evidence="4" id="KW-1185">Reference proteome</keyword>
<evidence type="ECO:0000256" key="1">
    <source>
        <dbReference type="SAM" id="Coils"/>
    </source>
</evidence>
<accession>A0AAD5M519</accession>
<dbReference type="Proteomes" id="UP001209570">
    <property type="component" value="Unassembled WGS sequence"/>
</dbReference>
<name>A0AAD5M519_PYTIN</name>
<keyword evidence="1" id="KW-0175">Coiled coil</keyword>